<protein>
    <recommendedName>
        <fullName evidence="2">Bulb-type lectin domain-containing protein</fullName>
    </recommendedName>
</protein>
<evidence type="ECO:0000313" key="1">
    <source>
        <dbReference type="EMBL" id="GAI68299.1"/>
    </source>
</evidence>
<proteinExistence type="predicted"/>
<evidence type="ECO:0008006" key="2">
    <source>
        <dbReference type="Google" id="ProtNLM"/>
    </source>
</evidence>
<comment type="caution">
    <text evidence="1">The sequence shown here is derived from an EMBL/GenBank/DDBJ whole genome shotgun (WGS) entry which is preliminary data.</text>
</comment>
<dbReference type="EMBL" id="BARW01002161">
    <property type="protein sequence ID" value="GAI68299.1"/>
    <property type="molecule type" value="Genomic_DNA"/>
</dbReference>
<reference evidence="1" key="1">
    <citation type="journal article" date="2014" name="Front. Microbiol.">
        <title>High frequency of phylogenetically diverse reductive dehalogenase-homologous genes in deep subseafloor sedimentary metagenomes.</title>
        <authorList>
            <person name="Kawai M."/>
            <person name="Futagami T."/>
            <person name="Toyoda A."/>
            <person name="Takaki Y."/>
            <person name="Nishi S."/>
            <person name="Hori S."/>
            <person name="Arai W."/>
            <person name="Tsubouchi T."/>
            <person name="Morono Y."/>
            <person name="Uchiyama I."/>
            <person name="Ito T."/>
            <person name="Fujiyama A."/>
            <person name="Inagaki F."/>
            <person name="Takami H."/>
        </authorList>
    </citation>
    <scope>NUCLEOTIDE SEQUENCE</scope>
    <source>
        <strain evidence="1">Expedition CK06-06</strain>
    </source>
</reference>
<gene>
    <name evidence="1" type="ORF">S12H4_06231</name>
</gene>
<dbReference type="AlphaFoldDB" id="X1SKH8"/>
<dbReference type="InterPro" id="IPR011047">
    <property type="entry name" value="Quinoprotein_ADH-like_sf"/>
</dbReference>
<organism evidence="1">
    <name type="scientific">marine sediment metagenome</name>
    <dbReference type="NCBI Taxonomy" id="412755"/>
    <lineage>
        <taxon>unclassified sequences</taxon>
        <taxon>metagenomes</taxon>
        <taxon>ecological metagenomes</taxon>
    </lineage>
</organism>
<feature type="non-terminal residue" evidence="1">
    <location>
        <position position="428"/>
    </location>
</feature>
<sequence length="428" mass="47276">MYLFAFAEKEVLPIITWDRTYGGRGSDVAYSLIQTTDGGYAVAGWTNSKGAGGADFWVIKLDHQGSMVWDRTYGGSGDDGPTYLIQTTDGGYAVAGLTSSKGAGDGDFWVIKLDKKGNKVWDRTYGGRGYDVAWSLIQTTDGGYAVAGETSSKGAGEEDFWVIKLDSQGSMVWDRTYGGSGEDRIAYCLIQTTDGGYAVAGYTRSKGAGDGDFWVIKLDKKGNMVWDRTYGGSDSDWANCLIQTTDGGYAVAGWAESKGAGGQDWQDFWIIKLASYSGVEEIPSSTLREGKLWEDIRIGIIVNKVEQAVVLSPEITEELSLFLKEMPKPAKGNNLVYIQLTIVKIKDVHVISLGGRDDEKSFLTDNEGHKYRLNYWNVKGVEFLDPSDIRSPSEFIEGSRCILLFEMPKRKEPANLTFLYYFKEAWED</sequence>
<dbReference type="SUPFAM" id="SSF50998">
    <property type="entry name" value="Quinoprotein alcohol dehydrogenase-like"/>
    <property type="match status" value="1"/>
</dbReference>
<accession>X1SKH8</accession>
<dbReference type="PANTHER" id="PTHR42754">
    <property type="entry name" value="ENDOGLUCANASE"/>
    <property type="match status" value="1"/>
</dbReference>
<name>X1SKH8_9ZZZZ</name>
<dbReference type="PRINTS" id="PR00313">
    <property type="entry name" value="CABNDNGRPT"/>
</dbReference>
<dbReference type="PANTHER" id="PTHR42754:SF1">
    <property type="entry name" value="LIPOPROTEIN"/>
    <property type="match status" value="1"/>
</dbReference>